<reference evidence="1" key="1">
    <citation type="submission" date="2022-12" db="EMBL/GenBank/DDBJ databases">
        <title>Phocaeicola acetigenes sp. nov., isolated feces from a healthy human.</title>
        <authorList>
            <person name="Do H."/>
            <person name="Ha Y.B."/>
            <person name="Kim J.-S."/>
            <person name="Suh M.K."/>
            <person name="Kim H.S."/>
            <person name="Lee J.-S."/>
        </authorList>
    </citation>
    <scope>NUCLEOTIDE SEQUENCE</scope>
    <source>
        <strain evidence="1">KGMB11183</strain>
    </source>
</reference>
<dbReference type="EMBL" id="JAPZVM010000013">
    <property type="protein sequence ID" value="MCZ8373531.1"/>
    <property type="molecule type" value="Genomic_DNA"/>
</dbReference>
<organism evidence="1 2">
    <name type="scientific">Phocaeicola acetigenes</name>
    <dbReference type="NCBI Taxonomy" id="3016083"/>
    <lineage>
        <taxon>Bacteria</taxon>
        <taxon>Pseudomonadati</taxon>
        <taxon>Bacteroidota</taxon>
        <taxon>Bacteroidia</taxon>
        <taxon>Bacteroidales</taxon>
        <taxon>Bacteroidaceae</taxon>
        <taxon>Phocaeicola</taxon>
    </lineage>
</organism>
<gene>
    <name evidence="1" type="ORF">O6P32_12570</name>
</gene>
<keyword evidence="2" id="KW-1185">Reference proteome</keyword>
<dbReference type="Pfam" id="PF14254">
    <property type="entry name" value="DUF4348"/>
    <property type="match status" value="1"/>
</dbReference>
<name>A0ABT4PKE4_9BACT</name>
<dbReference type="RefSeq" id="WP_269878881.1">
    <property type="nucleotide sequence ID" value="NZ_JAPZVM010000013.1"/>
</dbReference>
<dbReference type="PROSITE" id="PS51257">
    <property type="entry name" value="PROKAR_LIPOPROTEIN"/>
    <property type="match status" value="1"/>
</dbReference>
<sequence length="287" mass="33876">MKKITFGCCLLALMASCGGGKKNIDPFESLTKEIDSLQQGTDQTMYADTGVVIDDQVPVTADESFADFFYNFASDEEFQRSRIIFPISYYKGKEVIRSSKQDWKYDALFSRQTAYTVLFDNEEEMEMEKDTSVHSVQVDWIYLNKKKVKRYYFERENDRWFLEAMNLEQIVRDDSKGEDFLSFYEHFASDSVFQRERLHKPLLFVTADPEDEFQILETTLDEGQWFAFRPPMMKDKLTNVRYGQKETMESETKIVEFKGFGNGFSNVLYFERRNGIWKLMKFEDLSD</sequence>
<comment type="caution">
    <text evidence="1">The sequence shown here is derived from an EMBL/GenBank/DDBJ whole genome shotgun (WGS) entry which is preliminary data.</text>
</comment>
<protein>
    <submittedName>
        <fullName evidence="1">DUF4348 domain-containing protein</fullName>
    </submittedName>
</protein>
<dbReference type="InterPro" id="IPR025590">
    <property type="entry name" value="DUF4348"/>
</dbReference>
<proteinExistence type="predicted"/>
<accession>A0ABT4PKE4</accession>
<dbReference type="Gene3D" id="3.10.450.410">
    <property type="match status" value="2"/>
</dbReference>
<evidence type="ECO:0000313" key="2">
    <source>
        <dbReference type="Proteomes" id="UP001141933"/>
    </source>
</evidence>
<dbReference type="Proteomes" id="UP001141933">
    <property type="component" value="Unassembled WGS sequence"/>
</dbReference>
<evidence type="ECO:0000313" key="1">
    <source>
        <dbReference type="EMBL" id="MCZ8373531.1"/>
    </source>
</evidence>